<feature type="region of interest" description="Disordered" evidence="1">
    <location>
        <begin position="32"/>
        <end position="58"/>
    </location>
</feature>
<dbReference type="Proteomes" id="UP000232707">
    <property type="component" value="Segment"/>
</dbReference>
<sequence length="107" mass="12294">MQQHLEIPFERFTIPDVVDAIPLKLAYSKETDDDMKHNNKSPVVPSAQAVYGNRDEKSTQSDTTNVWFIALACITVLVVIMLISYYIVSVLRRNNAPLRDYEDDDFE</sequence>
<keyword evidence="2" id="KW-0472">Membrane</keyword>
<evidence type="ECO:0000256" key="2">
    <source>
        <dbReference type="SAM" id="Phobius"/>
    </source>
</evidence>
<keyword evidence="2" id="KW-1133">Transmembrane helix</keyword>
<evidence type="ECO:0000313" key="4">
    <source>
        <dbReference type="Proteomes" id="UP000232707"/>
    </source>
</evidence>
<reference evidence="3 4" key="1">
    <citation type="submission" date="2016-02" db="EMBL/GenBank/DDBJ databases">
        <title>Genome sequence of a new Betabaculovirus TnGV isolated from the cabagge looper Trichoplusia ni (Lepidoptera: Noctuidae).</title>
        <authorList>
            <person name="Del Rincon-Castro M.C."/>
            <person name="Bivian-Hernandez Mdl.A."/>
            <person name="Lopez-Tlacomulco J.J."/>
            <person name="Ibarra J.E."/>
        </authorList>
    </citation>
    <scope>NUCLEOTIDE SEQUENCE [LARGE SCALE GENOMIC DNA]</scope>
    <source>
        <strain evidence="3">LBIV-12</strain>
    </source>
</reference>
<protein>
    <submittedName>
        <fullName evidence="3">Uncharacterized protein</fullName>
    </submittedName>
</protein>
<dbReference type="KEGG" id="vg:37616991"/>
<dbReference type="RefSeq" id="YP_009506186.1">
    <property type="nucleotide sequence ID" value="NC_038375.1"/>
</dbReference>
<proteinExistence type="predicted"/>
<keyword evidence="2" id="KW-0812">Transmembrane</keyword>
<dbReference type="InterPro" id="IPR009261">
    <property type="entry name" value="AcMNPV_AC78"/>
</dbReference>
<feature type="transmembrane region" description="Helical" evidence="2">
    <location>
        <begin position="66"/>
        <end position="88"/>
    </location>
</feature>
<evidence type="ECO:0000256" key="1">
    <source>
        <dbReference type="SAM" id="MobiDB-lite"/>
    </source>
</evidence>
<name>A0A1D8QLD4_GVTN</name>
<dbReference type="GeneID" id="37616991"/>
<dbReference type="EMBL" id="KU752557">
    <property type="protein sequence ID" value="AOW41454.1"/>
    <property type="molecule type" value="Genomic_DNA"/>
</dbReference>
<evidence type="ECO:0000313" key="3">
    <source>
        <dbReference type="EMBL" id="AOW41454.1"/>
    </source>
</evidence>
<dbReference type="Pfam" id="PF06024">
    <property type="entry name" value="Orf78"/>
    <property type="match status" value="1"/>
</dbReference>
<accession>A0A1D8QLD4</accession>
<organism evidence="3 4">
    <name type="scientific">Trichoplusia ni granulovirus LBIV-12</name>
    <dbReference type="NCBI Taxonomy" id="1916701"/>
    <lineage>
        <taxon>Viruses</taxon>
        <taxon>Viruses incertae sedis</taxon>
        <taxon>Naldaviricetes</taxon>
        <taxon>Lefavirales</taxon>
        <taxon>Baculoviridae</taxon>
        <taxon>Betabaculovirus</taxon>
        <taxon>Betabaculovirus trini</taxon>
    </lineage>
</organism>
<keyword evidence="4" id="KW-1185">Reference proteome</keyword>